<proteinExistence type="predicted"/>
<dbReference type="SUPFAM" id="SSF89447">
    <property type="entry name" value="AbrB/MazE/MraZ-like"/>
    <property type="match status" value="1"/>
</dbReference>
<dbReference type="InterPro" id="IPR007159">
    <property type="entry name" value="SpoVT-AbrB_dom"/>
</dbReference>
<dbReference type="AlphaFoldDB" id="I0BIP1"/>
<dbReference type="SMART" id="SM00966">
    <property type="entry name" value="SpoVT_AbrB"/>
    <property type="match status" value="1"/>
</dbReference>
<protein>
    <submittedName>
        <fullName evidence="3">AbrB family transcriptional regulator</fullName>
    </submittedName>
</protein>
<evidence type="ECO:0000313" key="3">
    <source>
        <dbReference type="EMBL" id="AFH62238.1"/>
    </source>
</evidence>
<sequence length="92" mass="10295">MKKATGMTRNLDSLGRIVIPKELRMNMDLDLHDPLEIFVNGDEIILRKYIPGCLLCGQVDKHITSVYPGKKICKACIKIIAEKAAKLNRTAT</sequence>
<organism evidence="3 4">
    <name type="scientific">Paenibacillus mucilaginosus K02</name>
    <dbReference type="NCBI Taxonomy" id="997761"/>
    <lineage>
        <taxon>Bacteria</taxon>
        <taxon>Bacillati</taxon>
        <taxon>Bacillota</taxon>
        <taxon>Bacilli</taxon>
        <taxon>Bacillales</taxon>
        <taxon>Paenibacillaceae</taxon>
        <taxon>Paenibacillus</taxon>
    </lineage>
</organism>
<gene>
    <name evidence="3" type="ORF">B2K_16170</name>
</gene>
<dbReference type="GO" id="GO:0003677">
    <property type="term" value="F:DNA binding"/>
    <property type="evidence" value="ECO:0007669"/>
    <property type="project" value="UniProtKB-UniRule"/>
</dbReference>
<accession>I0BIP1</accession>
<reference evidence="3 4" key="1">
    <citation type="submission" date="2013-06" db="EMBL/GenBank/DDBJ databases">
        <title>Complete genome sequence of Paenibacillus mucilaginosus K02.</title>
        <authorList>
            <person name="Xiao B."/>
            <person name="Sun L."/>
            <person name="Xiao L."/>
            <person name="Lian B."/>
        </authorList>
    </citation>
    <scope>NUCLEOTIDE SEQUENCE [LARGE SCALE GENOMIC DNA]</scope>
    <source>
        <strain evidence="3 4">K02</strain>
    </source>
</reference>
<dbReference type="PANTHER" id="PTHR36432">
    <property type="match status" value="1"/>
</dbReference>
<evidence type="ECO:0000259" key="2">
    <source>
        <dbReference type="PROSITE" id="PS51740"/>
    </source>
</evidence>
<dbReference type="Pfam" id="PF04014">
    <property type="entry name" value="MazE_antitoxin"/>
    <property type="match status" value="1"/>
</dbReference>
<evidence type="ECO:0000256" key="1">
    <source>
        <dbReference type="PROSITE-ProRule" id="PRU01076"/>
    </source>
</evidence>
<evidence type="ECO:0000313" key="4">
    <source>
        <dbReference type="Proteomes" id="UP000007392"/>
    </source>
</evidence>
<name>I0BIP1_9BACL</name>
<dbReference type="InterPro" id="IPR052731">
    <property type="entry name" value="B_subtilis_Trans_State_Reg"/>
</dbReference>
<dbReference type="PROSITE" id="PS51740">
    <property type="entry name" value="SPOVT_ABRB"/>
    <property type="match status" value="1"/>
</dbReference>
<dbReference type="OrthoDB" id="9782993at2"/>
<dbReference type="NCBIfam" id="TIGR01439">
    <property type="entry name" value="lp_hng_hel_AbrB"/>
    <property type="match status" value="1"/>
</dbReference>
<feature type="domain" description="SpoVT-AbrB" evidence="2">
    <location>
        <begin position="6"/>
        <end position="51"/>
    </location>
</feature>
<dbReference type="PANTHER" id="PTHR36432:SF4">
    <property type="entry name" value="TRANSITION STATE REGULATOR ABH-RELATED"/>
    <property type="match status" value="1"/>
</dbReference>
<dbReference type="Proteomes" id="UP000007392">
    <property type="component" value="Chromosome"/>
</dbReference>
<dbReference type="KEGG" id="pmw:B2K_16170"/>
<dbReference type="HOGENOM" id="CLU_158484_0_1_9"/>
<keyword evidence="1" id="KW-0238">DNA-binding</keyword>
<dbReference type="InterPro" id="IPR037914">
    <property type="entry name" value="SpoVT-AbrB_sf"/>
</dbReference>
<dbReference type="RefSeq" id="WP_014650856.1">
    <property type="nucleotide sequence ID" value="NC_017672.3"/>
</dbReference>
<dbReference type="Gene3D" id="2.10.260.10">
    <property type="match status" value="1"/>
</dbReference>
<dbReference type="EMBL" id="CP003422">
    <property type="protein sequence ID" value="AFH62238.1"/>
    <property type="molecule type" value="Genomic_DNA"/>
</dbReference>